<gene>
    <name evidence="4" type="ORF">Pan216_16450</name>
</gene>
<name>A0A518B1D6_9BACT</name>
<dbReference type="Proteomes" id="UP000317093">
    <property type="component" value="Chromosome"/>
</dbReference>
<sequence>MRTYSQRVRYGLTPVEVAVIIVLVVIAAILIMPALLARISDARRMACLDNMKQLATAFQSYIEAHGIYPASGTWDVADRRGDGRIDPSDLIEKQTGWNFEHPPGAIVPADVDTSFGMKYSWVVPLLPHLNQNNLYDEWNFSDSSGGSYVDDEIEPSNVFLTRASIGTLVCPADNTVLWGNGGLSYVVNGGYSTHWFVDDDGTGLLGPRDEEVAKRVRDNRFKLGLMYLGTTRGDSSADRHHSLETVSDGLAHTALLSENINAGAPSKVKWQTNWACPHPWNTSFRINGVAVGVDRMACDGDGMDFLQANNRGPKAPPAEKWGRQGGINGSLNSENAGRFPYPNAYHVASVNVTFADGTARTVSQSIDPVIWARMVSPAGESLVCPETGEPVPSNRLRPDPEAKEVEP</sequence>
<accession>A0A518B1D6</accession>
<evidence type="ECO:0000313" key="4">
    <source>
        <dbReference type="EMBL" id="QDU60793.1"/>
    </source>
</evidence>
<evidence type="ECO:0000313" key="5">
    <source>
        <dbReference type="Proteomes" id="UP000317093"/>
    </source>
</evidence>
<dbReference type="PANTHER" id="PTHR30093">
    <property type="entry name" value="GENERAL SECRETION PATHWAY PROTEIN G"/>
    <property type="match status" value="1"/>
</dbReference>
<dbReference type="RefSeq" id="WP_145257185.1">
    <property type="nucleotide sequence ID" value="NZ_CP036279.1"/>
</dbReference>
<dbReference type="SUPFAM" id="SSF54523">
    <property type="entry name" value="Pili subunits"/>
    <property type="match status" value="1"/>
</dbReference>
<dbReference type="Gene3D" id="3.30.700.10">
    <property type="entry name" value="Glycoprotein, Type 4 Pilin"/>
    <property type="match status" value="1"/>
</dbReference>
<dbReference type="AlphaFoldDB" id="A0A518B1D6"/>
<dbReference type="EMBL" id="CP036279">
    <property type="protein sequence ID" value="QDU60793.1"/>
    <property type="molecule type" value="Genomic_DNA"/>
</dbReference>
<feature type="compositionally biased region" description="Basic and acidic residues" evidence="1">
    <location>
        <begin position="396"/>
        <end position="407"/>
    </location>
</feature>
<proteinExistence type="predicted"/>
<dbReference type="Pfam" id="PF07596">
    <property type="entry name" value="SBP_bac_10"/>
    <property type="match status" value="1"/>
</dbReference>
<dbReference type="InterPro" id="IPR011453">
    <property type="entry name" value="DUF1559"/>
</dbReference>
<keyword evidence="2" id="KW-1133">Transmembrane helix</keyword>
<evidence type="ECO:0000256" key="1">
    <source>
        <dbReference type="SAM" id="MobiDB-lite"/>
    </source>
</evidence>
<keyword evidence="5" id="KW-1185">Reference proteome</keyword>
<feature type="domain" description="DUF1559" evidence="3">
    <location>
        <begin position="42"/>
        <end position="368"/>
    </location>
</feature>
<evidence type="ECO:0000259" key="3">
    <source>
        <dbReference type="Pfam" id="PF07596"/>
    </source>
</evidence>
<feature type="region of interest" description="Disordered" evidence="1">
    <location>
        <begin position="382"/>
        <end position="407"/>
    </location>
</feature>
<dbReference type="PANTHER" id="PTHR30093:SF2">
    <property type="entry name" value="TYPE II SECRETION SYSTEM PROTEIN H"/>
    <property type="match status" value="1"/>
</dbReference>
<protein>
    <recommendedName>
        <fullName evidence="3">DUF1559 domain-containing protein</fullName>
    </recommendedName>
</protein>
<feature type="transmembrane region" description="Helical" evidence="2">
    <location>
        <begin position="17"/>
        <end position="36"/>
    </location>
</feature>
<evidence type="ECO:0000256" key="2">
    <source>
        <dbReference type="SAM" id="Phobius"/>
    </source>
</evidence>
<keyword evidence="2" id="KW-0812">Transmembrane</keyword>
<reference evidence="4 5" key="1">
    <citation type="submission" date="2019-02" db="EMBL/GenBank/DDBJ databases">
        <title>Deep-cultivation of Planctomycetes and their phenomic and genomic characterization uncovers novel biology.</title>
        <authorList>
            <person name="Wiegand S."/>
            <person name="Jogler M."/>
            <person name="Boedeker C."/>
            <person name="Pinto D."/>
            <person name="Vollmers J."/>
            <person name="Rivas-Marin E."/>
            <person name="Kohn T."/>
            <person name="Peeters S.H."/>
            <person name="Heuer A."/>
            <person name="Rast P."/>
            <person name="Oberbeckmann S."/>
            <person name="Bunk B."/>
            <person name="Jeske O."/>
            <person name="Meyerdierks A."/>
            <person name="Storesund J.E."/>
            <person name="Kallscheuer N."/>
            <person name="Luecker S."/>
            <person name="Lage O.M."/>
            <person name="Pohl T."/>
            <person name="Merkel B.J."/>
            <person name="Hornburger P."/>
            <person name="Mueller R.-W."/>
            <person name="Bruemmer F."/>
            <person name="Labrenz M."/>
            <person name="Spormann A.M."/>
            <person name="Op den Camp H."/>
            <person name="Overmann J."/>
            <person name="Amann R."/>
            <person name="Jetten M.S.M."/>
            <person name="Mascher T."/>
            <person name="Medema M.H."/>
            <person name="Devos D.P."/>
            <person name="Kaster A.-K."/>
            <person name="Ovreas L."/>
            <person name="Rohde M."/>
            <person name="Galperin M.Y."/>
            <person name="Jogler C."/>
        </authorList>
    </citation>
    <scope>NUCLEOTIDE SEQUENCE [LARGE SCALE GENOMIC DNA]</scope>
    <source>
        <strain evidence="4 5">Pan216</strain>
    </source>
</reference>
<keyword evidence="2" id="KW-0472">Membrane</keyword>
<dbReference type="InterPro" id="IPR045584">
    <property type="entry name" value="Pilin-like"/>
</dbReference>
<dbReference type="KEGG" id="knv:Pan216_16450"/>
<dbReference type="OrthoDB" id="269098at2"/>
<organism evidence="4 5">
    <name type="scientific">Kolteria novifilia</name>
    <dbReference type="NCBI Taxonomy" id="2527975"/>
    <lineage>
        <taxon>Bacteria</taxon>
        <taxon>Pseudomonadati</taxon>
        <taxon>Planctomycetota</taxon>
        <taxon>Planctomycetia</taxon>
        <taxon>Kolteriales</taxon>
        <taxon>Kolteriaceae</taxon>
        <taxon>Kolteria</taxon>
    </lineage>
</organism>